<dbReference type="EMBL" id="CP035494">
    <property type="protein sequence ID" value="QAY59650.1"/>
    <property type="molecule type" value="Genomic_DNA"/>
</dbReference>
<dbReference type="RefSeq" id="WP_129387414.1">
    <property type="nucleotide sequence ID" value="NZ_CP035494.1"/>
</dbReference>
<dbReference type="SUPFAM" id="SSF55781">
    <property type="entry name" value="GAF domain-like"/>
    <property type="match status" value="1"/>
</dbReference>
<dbReference type="GO" id="GO:0003700">
    <property type="term" value="F:DNA-binding transcription factor activity"/>
    <property type="evidence" value="ECO:0007669"/>
    <property type="project" value="TreeGrafter"/>
</dbReference>
<dbReference type="InterPro" id="IPR029016">
    <property type="entry name" value="GAF-like_dom_sf"/>
</dbReference>
<sequence>MTSAADEGIGGVEILSKAGAVIDALAERGALSVNALAEAVDEPMSSTYRLLQSLVALRLVEPAPLRGMYRLGLSLLEVGSALEDSLDVRTVAMPIMRDLRAALDVAILVCYRRDLRAVCVERLEGHNVRLVSMQVGDSLPLHVGAAPRALLAWLPPGEQHAVLDELTSADSLLGFAVPPLSALRREIADIRRRGYSRSDEDVTLGVAALGSPIFNHRGELVAALSISGLRDQIIGRESEVSAALRRAAHSISAALGFEEPTND</sequence>
<dbReference type="PROSITE" id="PS51078">
    <property type="entry name" value="ICLR_ED"/>
    <property type="match status" value="1"/>
</dbReference>
<keyword evidence="7" id="KW-1185">Reference proteome</keyword>
<dbReference type="SUPFAM" id="SSF46785">
    <property type="entry name" value="Winged helix' DNA-binding domain"/>
    <property type="match status" value="1"/>
</dbReference>
<keyword evidence="2" id="KW-0238">DNA-binding</keyword>
<dbReference type="Proteomes" id="UP000293995">
    <property type="component" value="Chromosome"/>
</dbReference>
<dbReference type="GO" id="GO:0045892">
    <property type="term" value="P:negative regulation of DNA-templated transcription"/>
    <property type="evidence" value="ECO:0007669"/>
    <property type="project" value="TreeGrafter"/>
</dbReference>
<dbReference type="PANTHER" id="PTHR30136:SF35">
    <property type="entry name" value="HTH-TYPE TRANSCRIPTIONAL REGULATOR RV1719"/>
    <property type="match status" value="1"/>
</dbReference>
<dbReference type="Gene3D" id="1.10.10.10">
    <property type="entry name" value="Winged helix-like DNA-binding domain superfamily/Winged helix DNA-binding domain"/>
    <property type="match status" value="1"/>
</dbReference>
<dbReference type="GO" id="GO:0003677">
    <property type="term" value="F:DNA binding"/>
    <property type="evidence" value="ECO:0007669"/>
    <property type="project" value="UniProtKB-KW"/>
</dbReference>
<dbReference type="Gene3D" id="3.30.450.40">
    <property type="match status" value="1"/>
</dbReference>
<protein>
    <submittedName>
        <fullName evidence="6">IclR family transcriptional regulator</fullName>
    </submittedName>
</protein>
<dbReference type="InterPro" id="IPR014757">
    <property type="entry name" value="Tscrpt_reg_IclR_C"/>
</dbReference>
<evidence type="ECO:0000256" key="1">
    <source>
        <dbReference type="ARBA" id="ARBA00023015"/>
    </source>
</evidence>
<dbReference type="OrthoDB" id="3632743at2"/>
<dbReference type="InterPro" id="IPR005471">
    <property type="entry name" value="Tscrpt_reg_IclR_N"/>
</dbReference>
<reference evidence="6 7" key="1">
    <citation type="submission" date="2019-01" db="EMBL/GenBank/DDBJ databases">
        <title>Genome sequencing of strain DFW100M-13.</title>
        <authorList>
            <person name="Heo J."/>
            <person name="Kim S.-J."/>
            <person name="Kim J.-S."/>
            <person name="Hong S.-B."/>
            <person name="Kwon S.-W."/>
        </authorList>
    </citation>
    <scope>NUCLEOTIDE SEQUENCE [LARGE SCALE GENOMIC DNA]</scope>
    <source>
        <strain evidence="6 7">DFW100M-13</strain>
    </source>
</reference>
<proteinExistence type="predicted"/>
<keyword evidence="1" id="KW-0805">Transcription regulation</keyword>
<dbReference type="Pfam" id="PF09339">
    <property type="entry name" value="HTH_IclR"/>
    <property type="match status" value="1"/>
</dbReference>
<dbReference type="KEGG" id="mprt:ET475_06360"/>
<dbReference type="AlphaFoldDB" id="A0A4P6EBR6"/>
<feature type="domain" description="HTH iclR-type" evidence="4">
    <location>
        <begin position="12"/>
        <end position="73"/>
    </location>
</feature>
<dbReference type="PANTHER" id="PTHR30136">
    <property type="entry name" value="HELIX-TURN-HELIX TRANSCRIPTIONAL REGULATOR, ICLR FAMILY"/>
    <property type="match status" value="1"/>
</dbReference>
<name>A0A4P6EBR6_9MICO</name>
<evidence type="ECO:0000259" key="4">
    <source>
        <dbReference type="PROSITE" id="PS51077"/>
    </source>
</evidence>
<dbReference type="InterPro" id="IPR050707">
    <property type="entry name" value="HTH_MetabolicPath_Reg"/>
</dbReference>
<evidence type="ECO:0000256" key="2">
    <source>
        <dbReference type="ARBA" id="ARBA00023125"/>
    </source>
</evidence>
<evidence type="ECO:0000313" key="6">
    <source>
        <dbReference type="EMBL" id="QAY59650.1"/>
    </source>
</evidence>
<dbReference type="SMART" id="SM00346">
    <property type="entry name" value="HTH_ICLR"/>
    <property type="match status" value="1"/>
</dbReference>
<evidence type="ECO:0000256" key="3">
    <source>
        <dbReference type="ARBA" id="ARBA00023163"/>
    </source>
</evidence>
<dbReference type="Pfam" id="PF01614">
    <property type="entry name" value="IclR_C"/>
    <property type="match status" value="1"/>
</dbReference>
<accession>A0A4P6EBR6</accession>
<dbReference type="PROSITE" id="PS51077">
    <property type="entry name" value="HTH_ICLR"/>
    <property type="match status" value="1"/>
</dbReference>
<evidence type="ECO:0000259" key="5">
    <source>
        <dbReference type="PROSITE" id="PS51078"/>
    </source>
</evidence>
<dbReference type="InterPro" id="IPR036388">
    <property type="entry name" value="WH-like_DNA-bd_sf"/>
</dbReference>
<keyword evidence="3" id="KW-0804">Transcription</keyword>
<feature type="domain" description="IclR-ED" evidence="5">
    <location>
        <begin position="74"/>
        <end position="257"/>
    </location>
</feature>
<dbReference type="InterPro" id="IPR036390">
    <property type="entry name" value="WH_DNA-bd_sf"/>
</dbReference>
<gene>
    <name evidence="6" type="ORF">ET475_06360</name>
</gene>
<organism evidence="6 7">
    <name type="scientific">Microbacterium protaetiae</name>
    <dbReference type="NCBI Taxonomy" id="2509458"/>
    <lineage>
        <taxon>Bacteria</taxon>
        <taxon>Bacillati</taxon>
        <taxon>Actinomycetota</taxon>
        <taxon>Actinomycetes</taxon>
        <taxon>Micrococcales</taxon>
        <taxon>Microbacteriaceae</taxon>
        <taxon>Microbacterium</taxon>
    </lineage>
</organism>
<evidence type="ECO:0000313" key="7">
    <source>
        <dbReference type="Proteomes" id="UP000293995"/>
    </source>
</evidence>